<name>A0A1G7KNQ8_9BACL</name>
<keyword evidence="3" id="KW-1185">Reference proteome</keyword>
<evidence type="ECO:0000313" key="3">
    <source>
        <dbReference type="Proteomes" id="UP000198972"/>
    </source>
</evidence>
<dbReference type="AlphaFoldDB" id="A0A1G7KNQ8"/>
<keyword evidence="1" id="KW-1133">Transmembrane helix</keyword>
<sequence>MFLISIIILITAPLAFDASTPQSLTPYIVMLVIFIAACTMIGTFLGVFVKSHSKLTMLSGIMFPVNMLSKTLEYIGMIFPATWGFINLCNRKFEFSSILPIVIIFTCALVISVWKIKQINKI</sequence>
<dbReference type="Proteomes" id="UP000198972">
    <property type="component" value="Unassembled WGS sequence"/>
</dbReference>
<reference evidence="2 3" key="1">
    <citation type="submission" date="2016-10" db="EMBL/GenBank/DDBJ databases">
        <authorList>
            <person name="de Groot N.N."/>
        </authorList>
    </citation>
    <scope>NUCLEOTIDE SEQUENCE [LARGE SCALE GENOMIC DNA]</scope>
    <source>
        <strain evidence="2 3">DSM 28129</strain>
    </source>
</reference>
<gene>
    <name evidence="2" type="ORF">SAMN04488542_1104</name>
</gene>
<accession>A0A1G7KNQ8</accession>
<evidence type="ECO:0000313" key="2">
    <source>
        <dbReference type="EMBL" id="SDF38409.1"/>
    </source>
</evidence>
<feature type="transmembrane region" description="Helical" evidence="1">
    <location>
        <begin position="98"/>
        <end position="116"/>
    </location>
</feature>
<protein>
    <submittedName>
        <fullName evidence="2">ABC-2 type transport system permease protein</fullName>
    </submittedName>
</protein>
<evidence type="ECO:0000256" key="1">
    <source>
        <dbReference type="SAM" id="Phobius"/>
    </source>
</evidence>
<organism evidence="2 3">
    <name type="scientific">Fontibacillus panacisegetis</name>
    <dbReference type="NCBI Taxonomy" id="670482"/>
    <lineage>
        <taxon>Bacteria</taxon>
        <taxon>Bacillati</taxon>
        <taxon>Bacillota</taxon>
        <taxon>Bacilli</taxon>
        <taxon>Bacillales</taxon>
        <taxon>Paenibacillaceae</taxon>
        <taxon>Fontibacillus</taxon>
    </lineage>
</organism>
<proteinExistence type="predicted"/>
<dbReference type="EMBL" id="FNBG01000010">
    <property type="protein sequence ID" value="SDF38409.1"/>
    <property type="molecule type" value="Genomic_DNA"/>
</dbReference>
<keyword evidence="1" id="KW-0472">Membrane</keyword>
<feature type="transmembrane region" description="Helical" evidence="1">
    <location>
        <begin position="27"/>
        <end position="49"/>
    </location>
</feature>
<dbReference type="STRING" id="670482.SAMN04488542_1104"/>
<keyword evidence="1" id="KW-0812">Transmembrane</keyword>
<feature type="transmembrane region" description="Helical" evidence="1">
    <location>
        <begin position="61"/>
        <end position="86"/>
    </location>
</feature>